<evidence type="ECO:0000313" key="2">
    <source>
        <dbReference type="EMBL" id="MFH6771350.1"/>
    </source>
</evidence>
<name>A0ABW7MXD0_9FLAO</name>
<sequence>METTDLIPVQMVCKHYKIPVAFINNLEAFELIEITSENDDIFIHKTQLKRVEKMARMHYDLDINFEGIDVIYNLLDQVNELKKEITDLHNRLRLYEDL</sequence>
<keyword evidence="3" id="KW-1185">Reference proteome</keyword>
<evidence type="ECO:0000313" key="3">
    <source>
        <dbReference type="Proteomes" id="UP001610100"/>
    </source>
</evidence>
<dbReference type="Proteomes" id="UP001610100">
    <property type="component" value="Unassembled WGS sequence"/>
</dbReference>
<feature type="coiled-coil region" evidence="1">
    <location>
        <begin position="71"/>
        <end position="98"/>
    </location>
</feature>
<dbReference type="Gene3D" id="1.10.1660.10">
    <property type="match status" value="1"/>
</dbReference>
<dbReference type="RefSeq" id="WP_344740393.1">
    <property type="nucleotide sequence ID" value="NZ_BAABAY010000001.1"/>
</dbReference>
<keyword evidence="1" id="KW-0175">Coiled coil</keyword>
<organism evidence="2 3">
    <name type="scientific">Gaetbulibacter aestuarii</name>
    <dbReference type="NCBI Taxonomy" id="1502358"/>
    <lineage>
        <taxon>Bacteria</taxon>
        <taxon>Pseudomonadati</taxon>
        <taxon>Bacteroidota</taxon>
        <taxon>Flavobacteriia</taxon>
        <taxon>Flavobacteriales</taxon>
        <taxon>Flavobacteriaceae</taxon>
        <taxon>Gaetbulibacter</taxon>
    </lineage>
</organism>
<reference evidence="2 3" key="1">
    <citation type="submission" date="2024-02" db="EMBL/GenBank/DDBJ databases">
        <title>A Gaetbulibacter species isolated from tidal flats and genomic insights of their niches.</title>
        <authorList>
            <person name="Ye Y."/>
        </authorList>
    </citation>
    <scope>NUCLEOTIDE SEQUENCE [LARGE SCALE GENOMIC DNA]</scope>
    <source>
        <strain evidence="2 3">KYW382</strain>
    </source>
</reference>
<dbReference type="Pfam" id="PF13591">
    <property type="entry name" value="MerR_2"/>
    <property type="match status" value="1"/>
</dbReference>
<evidence type="ECO:0000256" key="1">
    <source>
        <dbReference type="SAM" id="Coils"/>
    </source>
</evidence>
<accession>A0ABW7MXD0</accession>
<gene>
    <name evidence="2" type="ORF">V8G58_05330</name>
</gene>
<comment type="caution">
    <text evidence="2">The sequence shown here is derived from an EMBL/GenBank/DDBJ whole genome shotgun (WGS) entry which is preliminary data.</text>
</comment>
<proteinExistence type="predicted"/>
<protein>
    <submittedName>
        <fullName evidence="2">Chaperone modulator CbpM</fullName>
    </submittedName>
</protein>
<dbReference type="EMBL" id="JBAWKB010000001">
    <property type="protein sequence ID" value="MFH6771350.1"/>
    <property type="molecule type" value="Genomic_DNA"/>
</dbReference>